<dbReference type="HOGENOM" id="CLU_001265_54_6_1"/>
<evidence type="ECO:0000313" key="9">
    <source>
        <dbReference type="EMBL" id="EMC98375.1"/>
    </source>
</evidence>
<dbReference type="SUPFAM" id="SSF103473">
    <property type="entry name" value="MFS general substrate transporter"/>
    <property type="match status" value="1"/>
</dbReference>
<feature type="transmembrane region" description="Helical" evidence="7">
    <location>
        <begin position="150"/>
        <end position="168"/>
    </location>
</feature>
<dbReference type="RefSeq" id="XP_007674475.1">
    <property type="nucleotide sequence ID" value="XM_007676285.1"/>
</dbReference>
<feature type="transmembrane region" description="Helical" evidence="7">
    <location>
        <begin position="293"/>
        <end position="319"/>
    </location>
</feature>
<proteinExistence type="predicted"/>
<keyword evidence="10" id="KW-1185">Reference proteome</keyword>
<keyword evidence="4 7" id="KW-1133">Transmembrane helix</keyword>
<dbReference type="OrthoDB" id="419616at2759"/>
<dbReference type="Proteomes" id="UP000011761">
    <property type="component" value="Unassembled WGS sequence"/>
</dbReference>
<evidence type="ECO:0000256" key="1">
    <source>
        <dbReference type="ARBA" id="ARBA00004141"/>
    </source>
</evidence>
<dbReference type="InterPro" id="IPR036259">
    <property type="entry name" value="MFS_trans_sf"/>
</dbReference>
<dbReference type="PANTHER" id="PTHR23504">
    <property type="entry name" value="MAJOR FACILITATOR SUPERFAMILY DOMAIN-CONTAINING PROTEIN 10"/>
    <property type="match status" value="1"/>
</dbReference>
<dbReference type="OMA" id="IWQMILF"/>
<comment type="subcellular location">
    <subcellularLocation>
        <location evidence="1">Membrane</location>
        <topology evidence="1">Multi-pass membrane protein</topology>
    </subcellularLocation>
</comment>
<feature type="transmembrane region" description="Helical" evidence="7">
    <location>
        <begin position="339"/>
        <end position="359"/>
    </location>
</feature>
<feature type="transmembrane region" description="Helical" evidence="7">
    <location>
        <begin position="475"/>
        <end position="494"/>
    </location>
</feature>
<evidence type="ECO:0000256" key="5">
    <source>
        <dbReference type="ARBA" id="ARBA00023136"/>
    </source>
</evidence>
<feature type="transmembrane region" description="Helical" evidence="7">
    <location>
        <begin position="248"/>
        <end position="272"/>
    </location>
</feature>
<feature type="transmembrane region" description="Helical" evidence="7">
    <location>
        <begin position="174"/>
        <end position="195"/>
    </location>
</feature>
<evidence type="ECO:0000256" key="3">
    <source>
        <dbReference type="ARBA" id="ARBA00022692"/>
    </source>
</evidence>
<feature type="transmembrane region" description="Helical" evidence="7">
    <location>
        <begin position="207"/>
        <end position="228"/>
    </location>
</feature>
<feature type="transmembrane region" description="Helical" evidence="7">
    <location>
        <begin position="116"/>
        <end position="138"/>
    </location>
</feature>
<dbReference type="PROSITE" id="PS50850">
    <property type="entry name" value="MFS"/>
    <property type="match status" value="1"/>
</dbReference>
<sequence length="519" mass="55862">MAKSADPLKDEEVVQTADETTPLLGAPDTGPASIIIQNDDTVPPHANGHSSVKPTDDDGIPTDTDDQEQEEERPMPVGQILILCYACLAEPVAYFAIFPFINEMIFRLGGMPESSVGIWSGIVESLFSVVQMMLMIPYGRAADYWGRKPVLVWSLAGVGVATALFGFSRNLWQIILFRCCAGLFGGSVVTIRTMISENCTKLSQARAFSWYMFTRNLGIFVGPLIGSLANPADSFPGTFGHSTFFKEYPYALATIVCGSVTLSATLLCSFGLKETLHTREGGKRAQRMSTWEILKAPGVPMVLLIYTYTLGLSLAYTAVNPVFSFTDVSLGGLGFSDQLIAVQLAVVGASQSAWMLFGFPPLQKRFGTGNLYRGCAVAWPLLMAGFPVYNELLRHGMRDAFFGVFFPSLALGSGVAMSFACIQLFLNDIAPSSTVLATVNAIALTLNSAVRGVAPVAFTSLFALGVKIKWADGHLVWIVLTVLALGLNVAIYFLPPQAEGKYKQASASGQPKQTTSEGE</sequence>
<dbReference type="GO" id="GO:0016020">
    <property type="term" value="C:membrane"/>
    <property type="evidence" value="ECO:0007669"/>
    <property type="project" value="UniProtKB-SubCell"/>
</dbReference>
<feature type="domain" description="Major facilitator superfamily (MFS) profile" evidence="8">
    <location>
        <begin position="79"/>
        <end position="499"/>
    </location>
</feature>
<evidence type="ECO:0000256" key="2">
    <source>
        <dbReference type="ARBA" id="ARBA00022448"/>
    </source>
</evidence>
<accession>M2NH71</accession>
<name>M2NH71_BAUPA</name>
<protein>
    <recommendedName>
        <fullName evidence="8">Major facilitator superfamily (MFS) profile domain-containing protein</fullName>
    </recommendedName>
</protein>
<keyword evidence="2" id="KW-0813">Transport</keyword>
<feature type="transmembrane region" description="Helical" evidence="7">
    <location>
        <begin position="80"/>
        <end position="101"/>
    </location>
</feature>
<dbReference type="KEGG" id="bcom:BAUCODRAFT_32406"/>
<evidence type="ECO:0000313" key="10">
    <source>
        <dbReference type="Proteomes" id="UP000011761"/>
    </source>
</evidence>
<evidence type="ECO:0000256" key="7">
    <source>
        <dbReference type="SAM" id="Phobius"/>
    </source>
</evidence>
<dbReference type="PRINTS" id="PR01035">
    <property type="entry name" value="TCRTETA"/>
</dbReference>
<organism evidence="9 10">
    <name type="scientific">Baudoinia panamericana (strain UAMH 10762)</name>
    <name type="common">Angels' share fungus</name>
    <name type="synonym">Baudoinia compniacensis (strain UAMH 10762)</name>
    <dbReference type="NCBI Taxonomy" id="717646"/>
    <lineage>
        <taxon>Eukaryota</taxon>
        <taxon>Fungi</taxon>
        <taxon>Dikarya</taxon>
        <taxon>Ascomycota</taxon>
        <taxon>Pezizomycotina</taxon>
        <taxon>Dothideomycetes</taxon>
        <taxon>Dothideomycetidae</taxon>
        <taxon>Mycosphaerellales</taxon>
        <taxon>Teratosphaeriaceae</taxon>
        <taxon>Baudoinia</taxon>
    </lineage>
</organism>
<dbReference type="InterPro" id="IPR001958">
    <property type="entry name" value="Tet-R_TetA/multi-R_MdtG-like"/>
</dbReference>
<feature type="transmembrane region" description="Helical" evidence="7">
    <location>
        <begin position="371"/>
        <end position="389"/>
    </location>
</feature>
<dbReference type="InterPro" id="IPR020846">
    <property type="entry name" value="MFS_dom"/>
</dbReference>
<keyword evidence="3 7" id="KW-0812">Transmembrane</keyword>
<dbReference type="Gene3D" id="1.20.1250.20">
    <property type="entry name" value="MFS general substrate transporter like domains"/>
    <property type="match status" value="1"/>
</dbReference>
<dbReference type="Pfam" id="PF07690">
    <property type="entry name" value="MFS_1"/>
    <property type="match status" value="1"/>
</dbReference>
<keyword evidence="5 7" id="KW-0472">Membrane</keyword>
<dbReference type="EMBL" id="KB445553">
    <property type="protein sequence ID" value="EMC98375.1"/>
    <property type="molecule type" value="Genomic_DNA"/>
</dbReference>
<feature type="compositionally biased region" description="Acidic residues" evidence="6">
    <location>
        <begin position="57"/>
        <end position="71"/>
    </location>
</feature>
<gene>
    <name evidence="9" type="ORF">BAUCODRAFT_32406</name>
</gene>
<feature type="region of interest" description="Disordered" evidence="6">
    <location>
        <begin position="1"/>
        <end position="73"/>
    </location>
</feature>
<reference evidence="9 10" key="1">
    <citation type="journal article" date="2012" name="PLoS Pathog.">
        <title>Diverse lifestyles and strategies of plant pathogenesis encoded in the genomes of eighteen Dothideomycetes fungi.</title>
        <authorList>
            <person name="Ohm R.A."/>
            <person name="Feau N."/>
            <person name="Henrissat B."/>
            <person name="Schoch C.L."/>
            <person name="Horwitz B.A."/>
            <person name="Barry K.W."/>
            <person name="Condon B.J."/>
            <person name="Copeland A.C."/>
            <person name="Dhillon B."/>
            <person name="Glaser F."/>
            <person name="Hesse C.N."/>
            <person name="Kosti I."/>
            <person name="LaButti K."/>
            <person name="Lindquist E.A."/>
            <person name="Lucas S."/>
            <person name="Salamov A.A."/>
            <person name="Bradshaw R.E."/>
            <person name="Ciuffetti L."/>
            <person name="Hamelin R.C."/>
            <person name="Kema G.H.J."/>
            <person name="Lawrence C."/>
            <person name="Scott J.A."/>
            <person name="Spatafora J.W."/>
            <person name="Turgeon B.G."/>
            <person name="de Wit P.J.G.M."/>
            <person name="Zhong S."/>
            <person name="Goodwin S.B."/>
            <person name="Grigoriev I.V."/>
        </authorList>
    </citation>
    <scope>NUCLEOTIDE SEQUENCE [LARGE SCALE GENOMIC DNA]</scope>
    <source>
        <strain evidence="9 10">UAMH 10762</strain>
    </source>
</reference>
<dbReference type="CDD" id="cd17330">
    <property type="entry name" value="MFS_SLC46_TetA_like"/>
    <property type="match status" value="1"/>
</dbReference>
<evidence type="ECO:0000256" key="6">
    <source>
        <dbReference type="SAM" id="MobiDB-lite"/>
    </source>
</evidence>
<feature type="transmembrane region" description="Helical" evidence="7">
    <location>
        <begin position="438"/>
        <end position="463"/>
    </location>
</feature>
<feature type="transmembrane region" description="Helical" evidence="7">
    <location>
        <begin position="401"/>
        <end position="426"/>
    </location>
</feature>
<feature type="compositionally biased region" description="Basic and acidic residues" evidence="6">
    <location>
        <begin position="1"/>
        <end position="12"/>
    </location>
</feature>
<dbReference type="GeneID" id="19111771"/>
<dbReference type="PANTHER" id="PTHR23504:SF3">
    <property type="entry name" value="MAJOR FACILITATOR SUPERFAMILY (MFS) PROFILE DOMAIN-CONTAINING PROTEIN"/>
    <property type="match status" value="1"/>
</dbReference>
<evidence type="ECO:0000256" key="4">
    <source>
        <dbReference type="ARBA" id="ARBA00022989"/>
    </source>
</evidence>
<dbReference type="eggNOG" id="KOG2615">
    <property type="taxonomic scope" value="Eukaryota"/>
</dbReference>
<dbReference type="AlphaFoldDB" id="M2NH71"/>
<dbReference type="GO" id="GO:0022857">
    <property type="term" value="F:transmembrane transporter activity"/>
    <property type="evidence" value="ECO:0007669"/>
    <property type="project" value="InterPro"/>
</dbReference>
<evidence type="ECO:0000259" key="8">
    <source>
        <dbReference type="PROSITE" id="PS50850"/>
    </source>
</evidence>
<dbReference type="InterPro" id="IPR011701">
    <property type="entry name" value="MFS"/>
</dbReference>